<dbReference type="InterPro" id="IPR051262">
    <property type="entry name" value="SMP-30/CGR1_Lactonase"/>
</dbReference>
<dbReference type="Gene3D" id="2.120.10.30">
    <property type="entry name" value="TolB, C-terminal domain"/>
    <property type="match status" value="1"/>
</dbReference>
<feature type="chain" id="PRO_5015959533" evidence="2">
    <location>
        <begin position="25"/>
        <end position="335"/>
    </location>
</feature>
<dbReference type="PANTHER" id="PTHR47572">
    <property type="entry name" value="LIPOPROTEIN-RELATED"/>
    <property type="match status" value="1"/>
</dbReference>
<evidence type="ECO:0000259" key="3">
    <source>
        <dbReference type="Pfam" id="PF08450"/>
    </source>
</evidence>
<dbReference type="GO" id="GO:0016787">
    <property type="term" value="F:hydrolase activity"/>
    <property type="evidence" value="ECO:0007669"/>
    <property type="project" value="UniProtKB-KW"/>
</dbReference>
<dbReference type="AlphaFoldDB" id="A0A2W5NFR1"/>
<comment type="caution">
    <text evidence="4">The sequence shown here is derived from an EMBL/GenBank/DDBJ whole genome shotgun (WGS) entry which is preliminary data.</text>
</comment>
<dbReference type="SUPFAM" id="SSF63829">
    <property type="entry name" value="Calcium-dependent phosphotriesterase"/>
    <property type="match status" value="1"/>
</dbReference>
<keyword evidence="1" id="KW-0378">Hydrolase</keyword>
<feature type="signal peptide" evidence="2">
    <location>
        <begin position="1"/>
        <end position="24"/>
    </location>
</feature>
<name>A0A2W5NFR1_9SPHN</name>
<organism evidence="4 5">
    <name type="scientific">Novosphingobium pentaromativorans</name>
    <dbReference type="NCBI Taxonomy" id="205844"/>
    <lineage>
        <taxon>Bacteria</taxon>
        <taxon>Pseudomonadati</taxon>
        <taxon>Pseudomonadota</taxon>
        <taxon>Alphaproteobacteria</taxon>
        <taxon>Sphingomonadales</taxon>
        <taxon>Sphingomonadaceae</taxon>
        <taxon>Novosphingobium</taxon>
    </lineage>
</organism>
<gene>
    <name evidence="4" type="ORF">DI555_21470</name>
</gene>
<dbReference type="Proteomes" id="UP000249082">
    <property type="component" value="Unassembled WGS sequence"/>
</dbReference>
<protein>
    <submittedName>
        <fullName evidence="4">SMP-30/gluconolactonase/LRE family protein</fullName>
    </submittedName>
</protein>
<dbReference type="InterPro" id="IPR013658">
    <property type="entry name" value="SGL"/>
</dbReference>
<feature type="domain" description="SMP-30/Gluconolactonase/LRE-like region" evidence="3">
    <location>
        <begin position="58"/>
        <end position="324"/>
    </location>
</feature>
<evidence type="ECO:0000256" key="1">
    <source>
        <dbReference type="ARBA" id="ARBA00022801"/>
    </source>
</evidence>
<evidence type="ECO:0000313" key="5">
    <source>
        <dbReference type="Proteomes" id="UP000249082"/>
    </source>
</evidence>
<reference evidence="4 5" key="1">
    <citation type="submission" date="2017-08" db="EMBL/GenBank/DDBJ databases">
        <title>Infants hospitalized years apart are colonized by the same room-sourced microbial strains.</title>
        <authorList>
            <person name="Brooks B."/>
            <person name="Olm M.R."/>
            <person name="Firek B.A."/>
            <person name="Baker R."/>
            <person name="Thomas B.C."/>
            <person name="Morowitz M.J."/>
            <person name="Banfield J.F."/>
        </authorList>
    </citation>
    <scope>NUCLEOTIDE SEQUENCE [LARGE SCALE GENOMIC DNA]</scope>
    <source>
        <strain evidence="4">S2_005_002_R2_33</strain>
    </source>
</reference>
<proteinExistence type="predicted"/>
<accession>A0A2W5NFR1</accession>
<evidence type="ECO:0000313" key="4">
    <source>
        <dbReference type="EMBL" id="PZQ51059.1"/>
    </source>
</evidence>
<keyword evidence="2" id="KW-0732">Signal</keyword>
<dbReference type="InterPro" id="IPR011042">
    <property type="entry name" value="6-blade_b-propeller_TolB-like"/>
</dbReference>
<sequence length="335" mass="35304">MMNRRSLLAALSAAPFLDAARAVAGEPAFGAVRRLDPGLDRIVASGASVRRLASGFRWAEGPVWVPRENCLLFGDPPSNTVHRWSAKSGVEVFLRPSGLQSPVPPAIREAGLNGLSLDGQGRLIAADSGSRAIVRIDLKSRARETLADRFEGKRFNSPNDLCVARSGAVYFTDPTYGFAEGDESPLRELPWCGLYRLSPGGKVDLLDRSHRRPNGVALSPDERTLYLSLSDEKQPEVLAYALDADGMPGDRRLFLDLRADLAAGKPGLPDGIKTGASGTVFATGPGGVHVCTAAGQALGVIETGKAVANCAIGQGGKSLFLTSADSLAVISLRSS</sequence>
<dbReference type="PANTHER" id="PTHR47572:SF4">
    <property type="entry name" value="LACTONASE DRP35"/>
    <property type="match status" value="1"/>
</dbReference>
<dbReference type="EMBL" id="QFPX01000028">
    <property type="protein sequence ID" value="PZQ51059.1"/>
    <property type="molecule type" value="Genomic_DNA"/>
</dbReference>
<dbReference type="Pfam" id="PF08450">
    <property type="entry name" value="SGL"/>
    <property type="match status" value="1"/>
</dbReference>
<evidence type="ECO:0000256" key="2">
    <source>
        <dbReference type="SAM" id="SignalP"/>
    </source>
</evidence>